<dbReference type="Pfam" id="PF01682">
    <property type="entry name" value="DB"/>
    <property type="match status" value="1"/>
</dbReference>
<dbReference type="WBParaSite" id="NBR_0000760101-mRNA-1">
    <property type="protein sequence ID" value="NBR_0000760101-mRNA-1"/>
    <property type="gene ID" value="NBR_0000760101"/>
</dbReference>
<feature type="chain" id="PRO_5043125041" evidence="1">
    <location>
        <begin position="22"/>
        <end position="176"/>
    </location>
</feature>
<evidence type="ECO:0000259" key="2">
    <source>
        <dbReference type="Pfam" id="PF01682"/>
    </source>
</evidence>
<evidence type="ECO:0000313" key="4">
    <source>
        <dbReference type="Proteomes" id="UP000271162"/>
    </source>
</evidence>
<evidence type="ECO:0000313" key="3">
    <source>
        <dbReference type="EMBL" id="VDL71191.1"/>
    </source>
</evidence>
<reference evidence="5" key="1">
    <citation type="submission" date="2017-02" db="UniProtKB">
        <authorList>
            <consortium name="WormBaseParasite"/>
        </authorList>
    </citation>
    <scope>IDENTIFICATION</scope>
</reference>
<dbReference type="STRING" id="27835.A0A0N4XXA7"/>
<dbReference type="AlphaFoldDB" id="A0A0N4XXA7"/>
<reference evidence="3 4" key="2">
    <citation type="submission" date="2018-11" db="EMBL/GenBank/DDBJ databases">
        <authorList>
            <consortium name="Pathogen Informatics"/>
        </authorList>
    </citation>
    <scope>NUCLEOTIDE SEQUENCE [LARGE SCALE GENOMIC DNA]</scope>
</reference>
<feature type="signal peptide" evidence="1">
    <location>
        <begin position="1"/>
        <end position="21"/>
    </location>
</feature>
<dbReference type="InterPro" id="IPR002602">
    <property type="entry name" value="DB"/>
</dbReference>
<proteinExistence type="predicted"/>
<dbReference type="PANTHER" id="PTHR46705">
    <property type="entry name" value="PROTEIN CBG09805"/>
    <property type="match status" value="1"/>
</dbReference>
<protein>
    <submittedName>
        <fullName evidence="5">DB domain-containing protein</fullName>
    </submittedName>
</protein>
<dbReference type="PANTHER" id="PTHR46705:SF11">
    <property type="entry name" value="DOMAIN OF UNKNOWN FUNCTION DB DOMAIN-CONTAINING PROTEIN"/>
    <property type="match status" value="1"/>
</dbReference>
<feature type="domain" description="Domain of unknown function DB" evidence="2">
    <location>
        <begin position="54"/>
        <end position="151"/>
    </location>
</feature>
<evidence type="ECO:0000256" key="1">
    <source>
        <dbReference type="SAM" id="SignalP"/>
    </source>
</evidence>
<organism evidence="5">
    <name type="scientific">Nippostrongylus brasiliensis</name>
    <name type="common">Rat hookworm</name>
    <dbReference type="NCBI Taxonomy" id="27835"/>
    <lineage>
        <taxon>Eukaryota</taxon>
        <taxon>Metazoa</taxon>
        <taxon>Ecdysozoa</taxon>
        <taxon>Nematoda</taxon>
        <taxon>Chromadorea</taxon>
        <taxon>Rhabditida</taxon>
        <taxon>Rhabditina</taxon>
        <taxon>Rhabditomorpha</taxon>
        <taxon>Strongyloidea</taxon>
        <taxon>Heligmosomidae</taxon>
        <taxon>Nippostrongylus</taxon>
    </lineage>
</organism>
<accession>A0A0N4XXA7</accession>
<keyword evidence="4" id="KW-1185">Reference proteome</keyword>
<name>A0A0N4XXA7_NIPBR</name>
<dbReference type="Proteomes" id="UP000271162">
    <property type="component" value="Unassembled WGS sequence"/>
</dbReference>
<gene>
    <name evidence="3" type="ORF">NBR_LOCUS7602</name>
</gene>
<evidence type="ECO:0000313" key="5">
    <source>
        <dbReference type="WBParaSite" id="NBR_0000760101-mRNA-1"/>
    </source>
</evidence>
<keyword evidence="1" id="KW-0732">Signal</keyword>
<sequence>MHLLGSVALSLLCSFSGVVDACFSLGCIGGLGCPTPFPFGIAMPQEPNEHFSTCCSLLDVPLTCRQMCTFEGYNVTAIQSSLSFGMPCSAAALAQIQFCAARGVDHSNCCQAAGVSTQCLMFCDQSPNASNELSLSHMQCLEGFESMKSCFVGHALTEYYRGKQAMLDNAHRNRLL</sequence>
<dbReference type="EMBL" id="UYSL01019905">
    <property type="protein sequence ID" value="VDL71191.1"/>
    <property type="molecule type" value="Genomic_DNA"/>
</dbReference>